<dbReference type="SMART" id="SM00360">
    <property type="entry name" value="RRM"/>
    <property type="match status" value="1"/>
</dbReference>
<reference evidence="6 7" key="1">
    <citation type="submission" date="2007-06" db="EMBL/GenBank/DDBJ databases">
        <title>The Genome Sequence of Coccidioides posadasii RMSCC_3488.</title>
        <authorList>
            <consortium name="Coccidioides Genome Resources Consortium"/>
            <consortium name="The Broad Institute Genome Sequencing Platform"/>
            <person name="Henn M.R."/>
            <person name="Sykes S."/>
            <person name="Young S."/>
            <person name="Jaffe D."/>
            <person name="Berlin A."/>
            <person name="Alvarez P."/>
            <person name="Butler J."/>
            <person name="Gnerre S."/>
            <person name="Grabherr M."/>
            <person name="Mauceli E."/>
            <person name="Brockman W."/>
            <person name="Kodira C."/>
            <person name="Alvarado L."/>
            <person name="Zeng Q."/>
            <person name="Crawford M."/>
            <person name="Antoine C."/>
            <person name="Devon K."/>
            <person name="Galgiani J."/>
            <person name="Orsborn K."/>
            <person name="Lewis M.L."/>
            <person name="Nusbaum C."/>
            <person name="Galagan J."/>
            <person name="Birren B."/>
        </authorList>
    </citation>
    <scope>NUCLEOTIDE SEQUENCE [LARGE SCALE GENOMIC DNA]</scope>
    <source>
        <strain evidence="6 7">RMSCC 3488</strain>
    </source>
</reference>
<dbReference type="GO" id="GO:0003723">
    <property type="term" value="F:RNA binding"/>
    <property type="evidence" value="ECO:0007669"/>
    <property type="project" value="UniProtKB-UniRule"/>
</dbReference>
<sequence length="615" mass="65325">MSNSTGQSRQTAPLYENGLQRNPSNVSTPAAPHLSISTSNPLPSAMNRMPSDVFSPVASQPSALSSTFSYALTPIGKTPAFEPQNPGLSLAADSERPLSGMNNENVAPGSINLPAGHAAMLIRRLPRNTSHEALRTMLLFTKNFINTTFVPNTYPDDGDLLTAVAFFETRSAAEEAREMLNGKRNSTNEANMIVEVILDAPSATAMLQRRNTIDQVPRSSVINSLSQVTPPGLASQPNLLSRFDQGVASNGTVGHNDFQSPDQASRLQSLFSSQSPLGDGLNGRPRITGKSVIDQEVDEDTGELLKDPIAYARNGHSGSMAMPRRSTNPPMPLSNFGNLSLSTNLTSPSLQSFGSGTSTRPTPSSAMSPNFPNIGPNNGYHQTTYHRLNYPPVNPADQNPPCNTLYVGNLPPDTSEDELKALFSRQRGYKRMIFRQKPNGPICFVEFDDISWATKSLKELYGYELSNSIKGGIRLSFSKNPLGVRNSQAGNMHSTNPMTSHASINAINGPGLIGTPRFSTASGPPPGLSAPPGLPIPMGMATNGLPSPHPGHNNGTSSNTFVPNPGLGIGINPIGNGMGRLRQASLNDTIIGNPAAGPALSAMNGAGYPDYMMGR</sequence>
<evidence type="ECO:0000256" key="4">
    <source>
        <dbReference type="SAM" id="MobiDB-lite"/>
    </source>
</evidence>
<evidence type="ECO:0000313" key="6">
    <source>
        <dbReference type="EMBL" id="KMM67845.1"/>
    </source>
</evidence>
<evidence type="ECO:0000256" key="1">
    <source>
        <dbReference type="ARBA" id="ARBA00022553"/>
    </source>
</evidence>
<feature type="compositionally biased region" description="Polar residues" evidence="4">
    <location>
        <begin position="19"/>
        <end position="28"/>
    </location>
</feature>
<dbReference type="PANTHER" id="PTHR10501">
    <property type="entry name" value="U1 SMALL NUCLEAR RIBONUCLEOPROTEIN A/U2 SMALL NUCLEAR RIBONUCLEOPROTEIN B"/>
    <property type="match status" value="1"/>
</dbReference>
<accession>A0A0J6FEZ5</accession>
<dbReference type="Pfam" id="PF00076">
    <property type="entry name" value="RRM_1"/>
    <property type="match status" value="1"/>
</dbReference>
<protein>
    <recommendedName>
        <fullName evidence="5">RRM domain-containing protein</fullName>
    </recommendedName>
</protein>
<dbReference type="Gene3D" id="3.30.70.330">
    <property type="match status" value="1"/>
</dbReference>
<gene>
    <name evidence="6" type="ORF">CPAG_04178</name>
</gene>
<dbReference type="AlphaFoldDB" id="A0A0J6FEZ5"/>
<keyword evidence="1" id="KW-0597">Phosphoprotein</keyword>
<feature type="region of interest" description="Disordered" evidence="4">
    <location>
        <begin position="1"/>
        <end position="44"/>
    </location>
</feature>
<evidence type="ECO:0000256" key="3">
    <source>
        <dbReference type="PROSITE-ProRule" id="PRU00176"/>
    </source>
</evidence>
<dbReference type="VEuPathDB" id="FungiDB:CPAG_04178"/>
<dbReference type="Proteomes" id="UP000054567">
    <property type="component" value="Unassembled WGS sequence"/>
</dbReference>
<feature type="compositionally biased region" description="Polar residues" evidence="4">
    <location>
        <begin position="1"/>
        <end position="11"/>
    </location>
</feature>
<reference evidence="7" key="2">
    <citation type="journal article" date="2009" name="Genome Res.">
        <title>Comparative genomic analyses of the human fungal pathogens Coccidioides and their relatives.</title>
        <authorList>
            <person name="Sharpton T.J."/>
            <person name="Stajich J.E."/>
            <person name="Rounsley S.D."/>
            <person name="Gardner M.J."/>
            <person name="Wortman J.R."/>
            <person name="Jordar V.S."/>
            <person name="Maiti R."/>
            <person name="Kodira C.D."/>
            <person name="Neafsey D.E."/>
            <person name="Zeng Q."/>
            <person name="Hung C.-Y."/>
            <person name="McMahan C."/>
            <person name="Muszewska A."/>
            <person name="Grynberg M."/>
            <person name="Mandel M.A."/>
            <person name="Kellner E.M."/>
            <person name="Barker B.M."/>
            <person name="Galgiani J.N."/>
            <person name="Orbach M.J."/>
            <person name="Kirkland T.N."/>
            <person name="Cole G.T."/>
            <person name="Henn M.R."/>
            <person name="Birren B.W."/>
            <person name="Taylor J.W."/>
        </authorList>
    </citation>
    <scope>NUCLEOTIDE SEQUENCE [LARGE SCALE GENOMIC DNA]</scope>
    <source>
        <strain evidence="7">RMSCC 3488</strain>
    </source>
</reference>
<evidence type="ECO:0000313" key="7">
    <source>
        <dbReference type="Proteomes" id="UP000054567"/>
    </source>
</evidence>
<feature type="region of interest" description="Disordered" evidence="4">
    <location>
        <begin position="79"/>
        <end position="104"/>
    </location>
</feature>
<reference evidence="7" key="3">
    <citation type="journal article" date="2010" name="Genome Res.">
        <title>Population genomic sequencing of Coccidioides fungi reveals recent hybridization and transposon control.</title>
        <authorList>
            <person name="Neafsey D.E."/>
            <person name="Barker B.M."/>
            <person name="Sharpton T.J."/>
            <person name="Stajich J.E."/>
            <person name="Park D.J."/>
            <person name="Whiston E."/>
            <person name="Hung C.-Y."/>
            <person name="McMahan C."/>
            <person name="White J."/>
            <person name="Sykes S."/>
            <person name="Heiman D."/>
            <person name="Young S."/>
            <person name="Zeng Q."/>
            <person name="Abouelleil A."/>
            <person name="Aftuck L."/>
            <person name="Bessette D."/>
            <person name="Brown A."/>
            <person name="FitzGerald M."/>
            <person name="Lui A."/>
            <person name="Macdonald J.P."/>
            <person name="Priest M."/>
            <person name="Orbach M.J."/>
            <person name="Galgiani J.N."/>
            <person name="Kirkland T.N."/>
            <person name="Cole G.T."/>
            <person name="Birren B.W."/>
            <person name="Henn M.R."/>
            <person name="Taylor J.W."/>
            <person name="Rounsley S.D."/>
        </authorList>
    </citation>
    <scope>NUCLEOTIDE SEQUENCE [LARGE SCALE GENOMIC DNA]</scope>
    <source>
        <strain evidence="7">RMSCC 3488</strain>
    </source>
</reference>
<evidence type="ECO:0000259" key="5">
    <source>
        <dbReference type="PROSITE" id="PS50102"/>
    </source>
</evidence>
<dbReference type="OrthoDB" id="431169at2759"/>
<name>A0A0J6FEZ5_COCPO</name>
<dbReference type="SUPFAM" id="SSF54928">
    <property type="entry name" value="RNA-binding domain, RBD"/>
    <property type="match status" value="1"/>
</dbReference>
<feature type="domain" description="RRM" evidence="5">
    <location>
        <begin position="403"/>
        <end position="480"/>
    </location>
</feature>
<dbReference type="EMBL" id="DS268110">
    <property type="protein sequence ID" value="KMM67845.1"/>
    <property type="molecule type" value="Genomic_DNA"/>
</dbReference>
<dbReference type="InterPro" id="IPR012677">
    <property type="entry name" value="Nucleotide-bd_a/b_plait_sf"/>
</dbReference>
<proteinExistence type="predicted"/>
<keyword evidence="2 3" id="KW-0694">RNA-binding</keyword>
<dbReference type="PROSITE" id="PS50102">
    <property type="entry name" value="RRM"/>
    <property type="match status" value="1"/>
</dbReference>
<dbReference type="FunFam" id="3.30.70.330:FF:000089">
    <property type="entry name" value="RNA binding protein"/>
    <property type="match status" value="1"/>
</dbReference>
<evidence type="ECO:0000256" key="2">
    <source>
        <dbReference type="ARBA" id="ARBA00022884"/>
    </source>
</evidence>
<dbReference type="InterPro" id="IPR000504">
    <property type="entry name" value="RRM_dom"/>
</dbReference>
<dbReference type="CDD" id="cd12245">
    <property type="entry name" value="RRM_scw1_like"/>
    <property type="match status" value="1"/>
</dbReference>
<dbReference type="InterPro" id="IPR035979">
    <property type="entry name" value="RBD_domain_sf"/>
</dbReference>
<organism evidence="6 7">
    <name type="scientific">Coccidioides posadasii RMSCC 3488</name>
    <dbReference type="NCBI Taxonomy" id="454284"/>
    <lineage>
        <taxon>Eukaryota</taxon>
        <taxon>Fungi</taxon>
        <taxon>Dikarya</taxon>
        <taxon>Ascomycota</taxon>
        <taxon>Pezizomycotina</taxon>
        <taxon>Eurotiomycetes</taxon>
        <taxon>Eurotiomycetidae</taxon>
        <taxon>Onygenales</taxon>
        <taxon>Onygenaceae</taxon>
        <taxon>Coccidioides</taxon>
    </lineage>
</organism>